<dbReference type="EMBL" id="KQ459232">
    <property type="protein sequence ID" value="KPJ02789.1"/>
    <property type="molecule type" value="Genomic_DNA"/>
</dbReference>
<feature type="region of interest" description="Disordered" evidence="1">
    <location>
        <begin position="504"/>
        <end position="538"/>
    </location>
</feature>
<evidence type="ECO:0000313" key="3">
    <source>
        <dbReference type="EMBL" id="KPJ02789.1"/>
    </source>
</evidence>
<sequence>MLNILSYVGMNLQAEVCLWTLMGLVRTIFDATLFKVNSNLIQVWQMKMPPQLSTSVQRVLRTMVSGVMLVQCFTLYVYLAVYIVLMYPVFLLSVPTKLSKSFCRNQCFFLFFHIGFWEPYNFTYLNIKEERPTLVLPWLLLAAVRKLLCELTCLALGLGTCVLLGPGRPACVRFLIIKIITIAPAFYMWILVLSYYHALKMTVAFKTFPAVVPSVDRDLGLELAVRRRRTKSLFGEDQLRRKIIAGLYEERPQIIKPHSPTRLTFEEIPQATAPLKSIEAIAEPSYVCNTMRPLSVSSNRTVSDLAGYEDYLGSELVIPRDTDRILEQFITMSLRIAYYLKNDGTTSSKYLDSFPAMLENNTPPLHSSAEHTEPSHLVGSSKGKVASYLTNYPQIFMKKTSDIIQHSKPELNELMDKTENKAVGSRDVMSFDSLQSSRFMEMSKRENKDQYELSYVSSAATKVLKDNANSSQNEAEMQTSKSNISIAMKVEPEESFEYVVAEKEKQLSHNSISKEENNLNVGNKRVDRNPSQSSHQNQ</sequence>
<proteinExistence type="predicted"/>
<keyword evidence="2" id="KW-1133">Transmembrane helix</keyword>
<accession>A0A194QBJ9</accession>
<keyword evidence="4" id="KW-1185">Reference proteome</keyword>
<evidence type="ECO:0000256" key="1">
    <source>
        <dbReference type="SAM" id="MobiDB-lite"/>
    </source>
</evidence>
<feature type="compositionally biased region" description="Basic and acidic residues" evidence="1">
    <location>
        <begin position="504"/>
        <end position="517"/>
    </location>
</feature>
<organism evidence="3 4">
    <name type="scientific">Papilio xuthus</name>
    <name type="common">Asian swallowtail butterfly</name>
    <dbReference type="NCBI Taxonomy" id="66420"/>
    <lineage>
        <taxon>Eukaryota</taxon>
        <taxon>Metazoa</taxon>
        <taxon>Ecdysozoa</taxon>
        <taxon>Arthropoda</taxon>
        <taxon>Hexapoda</taxon>
        <taxon>Insecta</taxon>
        <taxon>Pterygota</taxon>
        <taxon>Neoptera</taxon>
        <taxon>Endopterygota</taxon>
        <taxon>Lepidoptera</taxon>
        <taxon>Glossata</taxon>
        <taxon>Ditrysia</taxon>
        <taxon>Papilionoidea</taxon>
        <taxon>Papilionidae</taxon>
        <taxon>Papilioninae</taxon>
        <taxon>Papilio</taxon>
    </lineage>
</organism>
<dbReference type="AlphaFoldDB" id="A0A194QBJ9"/>
<evidence type="ECO:0000256" key="2">
    <source>
        <dbReference type="SAM" id="Phobius"/>
    </source>
</evidence>
<dbReference type="Proteomes" id="UP000053268">
    <property type="component" value="Unassembled WGS sequence"/>
</dbReference>
<feature type="transmembrane region" description="Helical" evidence="2">
    <location>
        <begin position="139"/>
        <end position="163"/>
    </location>
</feature>
<name>A0A194QBJ9_PAPXU</name>
<feature type="transmembrane region" description="Helical" evidence="2">
    <location>
        <begin position="107"/>
        <end position="127"/>
    </location>
</feature>
<feature type="transmembrane region" description="Helical" evidence="2">
    <location>
        <begin position="75"/>
        <end position="95"/>
    </location>
</feature>
<keyword evidence="2" id="KW-0472">Membrane</keyword>
<reference evidence="3 4" key="1">
    <citation type="journal article" date="2015" name="Nat. Commun.">
        <title>Outbred genome sequencing and CRISPR/Cas9 gene editing in butterflies.</title>
        <authorList>
            <person name="Li X."/>
            <person name="Fan D."/>
            <person name="Zhang W."/>
            <person name="Liu G."/>
            <person name="Zhang L."/>
            <person name="Zhao L."/>
            <person name="Fang X."/>
            <person name="Chen L."/>
            <person name="Dong Y."/>
            <person name="Chen Y."/>
            <person name="Ding Y."/>
            <person name="Zhao R."/>
            <person name="Feng M."/>
            <person name="Zhu Y."/>
            <person name="Feng Y."/>
            <person name="Jiang X."/>
            <person name="Zhu D."/>
            <person name="Xiang H."/>
            <person name="Feng X."/>
            <person name="Li S."/>
            <person name="Wang J."/>
            <person name="Zhang G."/>
            <person name="Kronforst M.R."/>
            <person name="Wang W."/>
        </authorList>
    </citation>
    <scope>NUCLEOTIDE SEQUENCE [LARGE SCALE GENOMIC DNA]</scope>
    <source>
        <strain evidence="3">Ya'a_city_454_Px</strain>
        <tissue evidence="3">Whole body</tissue>
    </source>
</reference>
<feature type="transmembrane region" description="Helical" evidence="2">
    <location>
        <begin position="175"/>
        <end position="196"/>
    </location>
</feature>
<evidence type="ECO:0000313" key="4">
    <source>
        <dbReference type="Proteomes" id="UP000053268"/>
    </source>
</evidence>
<gene>
    <name evidence="3" type="ORF">RR46_09992</name>
</gene>
<feature type="compositionally biased region" description="Polar residues" evidence="1">
    <location>
        <begin position="529"/>
        <end position="538"/>
    </location>
</feature>
<keyword evidence="2" id="KW-0812">Transmembrane</keyword>
<protein>
    <submittedName>
        <fullName evidence="3">Uncharacterized protein</fullName>
    </submittedName>
</protein>